<dbReference type="Pfam" id="PF13473">
    <property type="entry name" value="Cupredoxin_1"/>
    <property type="match status" value="1"/>
</dbReference>
<feature type="signal peptide" evidence="5">
    <location>
        <begin position="1"/>
        <end position="18"/>
    </location>
</feature>
<accession>A0A1H5ZYL0</accession>
<comment type="subcellular location">
    <subcellularLocation>
        <location evidence="1">Periplasm</location>
    </subcellularLocation>
</comment>
<evidence type="ECO:0000259" key="6">
    <source>
        <dbReference type="Pfam" id="PF09375"/>
    </source>
</evidence>
<organism evidence="8 9">
    <name type="scientific">Thermomonospora echinospora</name>
    <dbReference type="NCBI Taxonomy" id="1992"/>
    <lineage>
        <taxon>Bacteria</taxon>
        <taxon>Bacillati</taxon>
        <taxon>Actinomycetota</taxon>
        <taxon>Actinomycetes</taxon>
        <taxon>Streptosporangiales</taxon>
        <taxon>Thermomonosporaceae</taxon>
        <taxon>Thermomonospora</taxon>
    </lineage>
</organism>
<dbReference type="PANTHER" id="PTHR39192:SF1">
    <property type="entry name" value="IRON UPTAKE SYSTEM COMPONENT EFEO"/>
    <property type="match status" value="1"/>
</dbReference>
<dbReference type="InterPro" id="IPR018976">
    <property type="entry name" value="Imelysin-like"/>
</dbReference>
<dbReference type="InterPro" id="IPR034981">
    <property type="entry name" value="Imelysin-like_EfeO/Algp7"/>
</dbReference>
<dbReference type="NCBIfam" id="NF041757">
    <property type="entry name" value="EfeO"/>
    <property type="match status" value="1"/>
</dbReference>
<dbReference type="OrthoDB" id="7348379at2"/>
<keyword evidence="9" id="KW-1185">Reference proteome</keyword>
<comment type="similarity">
    <text evidence="2">Belongs to the EfeM/EfeO family.</text>
</comment>
<evidence type="ECO:0000259" key="7">
    <source>
        <dbReference type="Pfam" id="PF13473"/>
    </source>
</evidence>
<dbReference type="RefSeq" id="WP_103938050.1">
    <property type="nucleotide sequence ID" value="NZ_FNVO01000005.1"/>
</dbReference>
<dbReference type="AlphaFoldDB" id="A0A1H5ZYL0"/>
<dbReference type="Gene3D" id="1.20.1420.20">
    <property type="entry name" value="M75 peptidase, HXXE motif"/>
    <property type="match status" value="1"/>
</dbReference>
<dbReference type="InterPro" id="IPR053377">
    <property type="entry name" value="Iron_uptake_EfeM/EfeO"/>
</dbReference>
<reference evidence="9" key="1">
    <citation type="submission" date="2016-10" db="EMBL/GenBank/DDBJ databases">
        <authorList>
            <person name="Varghese N."/>
            <person name="Submissions S."/>
        </authorList>
    </citation>
    <scope>NUCLEOTIDE SEQUENCE [LARGE SCALE GENOMIC DNA]</scope>
    <source>
        <strain evidence="9">DSM 43163</strain>
    </source>
</reference>
<dbReference type="PANTHER" id="PTHR39192">
    <property type="entry name" value="IRON UPTAKE SYSTEM COMPONENT EFEO"/>
    <property type="match status" value="1"/>
</dbReference>
<sequence length="371" mass="39709">MPSVRLAGLAALMIPLLAACGGTDDAGGGAAAATAIDATDTACEVGRTEFPAGTIDFKVTNKGSKVTEVYVYGPGDKIMTERENIGPGTSVDFTVQLDAGKYQIACKPGMVGDGIRKDITVTGRAAAGDPQLAKAAADYKVYVTAQVDDTLARTREFVKAVKDGDVAQAKRLYAPSRLGWESVEPVAESFGDLDPRIDAREADLEEGQEWTGWHKLEKALWKTGSVKGEEATADRLVKDLEELRSRIPALEFKPVNMANGAKELLDEISTGKITGEEEAFSHTDLADFKANLDGAQKVHELLKPVVQAKDPALAVTLDEEFGKVHSLLARYEKGDGYVSYDTVGQDERKKLSDAVNGLHEPVSRIAGVISR</sequence>
<feature type="coiled-coil region" evidence="4">
    <location>
        <begin position="226"/>
        <end position="253"/>
    </location>
</feature>
<dbReference type="GO" id="GO:0042597">
    <property type="term" value="C:periplasmic space"/>
    <property type="evidence" value="ECO:0007669"/>
    <property type="project" value="UniProtKB-SubCell"/>
</dbReference>
<evidence type="ECO:0000256" key="5">
    <source>
        <dbReference type="SAM" id="SignalP"/>
    </source>
</evidence>
<dbReference type="EMBL" id="FNVO01000005">
    <property type="protein sequence ID" value="SEG40546.1"/>
    <property type="molecule type" value="Genomic_DNA"/>
</dbReference>
<evidence type="ECO:0000313" key="9">
    <source>
        <dbReference type="Proteomes" id="UP000236723"/>
    </source>
</evidence>
<evidence type="ECO:0000256" key="3">
    <source>
        <dbReference type="ARBA" id="ARBA00022729"/>
    </source>
</evidence>
<feature type="chain" id="PRO_5039727411" evidence="5">
    <location>
        <begin position="19"/>
        <end position="371"/>
    </location>
</feature>
<keyword evidence="3 5" id="KW-0732">Signal</keyword>
<evidence type="ECO:0000313" key="8">
    <source>
        <dbReference type="EMBL" id="SEG40546.1"/>
    </source>
</evidence>
<feature type="domain" description="EfeO-type cupredoxin-like" evidence="7">
    <location>
        <begin position="29"/>
        <end position="110"/>
    </location>
</feature>
<dbReference type="Pfam" id="PF09375">
    <property type="entry name" value="Peptidase_M75"/>
    <property type="match status" value="1"/>
</dbReference>
<protein>
    <submittedName>
        <fullName evidence="8">Iron uptake system component EfeO</fullName>
    </submittedName>
</protein>
<dbReference type="Proteomes" id="UP000236723">
    <property type="component" value="Unassembled WGS sequence"/>
</dbReference>
<dbReference type="PROSITE" id="PS51257">
    <property type="entry name" value="PROKAR_LIPOPROTEIN"/>
    <property type="match status" value="1"/>
</dbReference>
<dbReference type="NCBIfam" id="NF007697">
    <property type="entry name" value="PRK10378.1"/>
    <property type="match status" value="1"/>
</dbReference>
<dbReference type="InterPro" id="IPR038352">
    <property type="entry name" value="Imelysin_sf"/>
</dbReference>
<proteinExistence type="inferred from homology"/>
<gene>
    <name evidence="8" type="ORF">SAMN04489712_10539</name>
</gene>
<evidence type="ECO:0000256" key="2">
    <source>
        <dbReference type="ARBA" id="ARBA00005989"/>
    </source>
</evidence>
<name>A0A1H5ZYL0_9ACTN</name>
<dbReference type="InterPro" id="IPR028096">
    <property type="entry name" value="EfeO_Cupredoxin"/>
</dbReference>
<dbReference type="InterPro" id="IPR050894">
    <property type="entry name" value="EfeM/EfeO_iron_uptake"/>
</dbReference>
<evidence type="ECO:0000256" key="1">
    <source>
        <dbReference type="ARBA" id="ARBA00004418"/>
    </source>
</evidence>
<feature type="domain" description="Imelysin-like" evidence="6">
    <location>
        <begin position="135"/>
        <end position="364"/>
    </location>
</feature>
<dbReference type="CDD" id="cd14656">
    <property type="entry name" value="Imelysin-like_EfeO"/>
    <property type="match status" value="1"/>
</dbReference>
<evidence type="ECO:0000256" key="4">
    <source>
        <dbReference type="SAM" id="Coils"/>
    </source>
</evidence>
<keyword evidence="4" id="KW-0175">Coiled coil</keyword>